<evidence type="ECO:0000256" key="4">
    <source>
        <dbReference type="ARBA" id="ARBA00023136"/>
    </source>
</evidence>
<keyword evidence="4" id="KW-0472">Membrane</keyword>
<organism evidence="7 8">
    <name type="scientific">Modicella reniformis</name>
    <dbReference type="NCBI Taxonomy" id="1440133"/>
    <lineage>
        <taxon>Eukaryota</taxon>
        <taxon>Fungi</taxon>
        <taxon>Fungi incertae sedis</taxon>
        <taxon>Mucoromycota</taxon>
        <taxon>Mortierellomycotina</taxon>
        <taxon>Mortierellomycetes</taxon>
        <taxon>Mortierellales</taxon>
        <taxon>Mortierellaceae</taxon>
        <taxon>Modicella</taxon>
    </lineage>
</organism>
<dbReference type="InterPro" id="IPR001828">
    <property type="entry name" value="ANF_lig-bd_rcpt"/>
</dbReference>
<reference evidence="7" key="1">
    <citation type="journal article" date="2020" name="Fungal Divers.">
        <title>Resolving the Mortierellaceae phylogeny through synthesis of multi-gene phylogenetics and phylogenomics.</title>
        <authorList>
            <person name="Vandepol N."/>
            <person name="Liber J."/>
            <person name="Desiro A."/>
            <person name="Na H."/>
            <person name="Kennedy M."/>
            <person name="Barry K."/>
            <person name="Grigoriev I.V."/>
            <person name="Miller A.N."/>
            <person name="O'Donnell K."/>
            <person name="Stajich J.E."/>
            <person name="Bonito G."/>
        </authorList>
    </citation>
    <scope>NUCLEOTIDE SEQUENCE</scope>
    <source>
        <strain evidence="7">MES-2147</strain>
    </source>
</reference>
<keyword evidence="3" id="KW-1133">Transmembrane helix</keyword>
<evidence type="ECO:0000313" key="8">
    <source>
        <dbReference type="Proteomes" id="UP000749646"/>
    </source>
</evidence>
<gene>
    <name evidence="7" type="ORF">BGZ65_009008</name>
</gene>
<dbReference type="GO" id="GO:0016020">
    <property type="term" value="C:membrane"/>
    <property type="evidence" value="ECO:0007669"/>
    <property type="project" value="UniProtKB-SubCell"/>
</dbReference>
<dbReference type="AlphaFoldDB" id="A0A9P6LU21"/>
<evidence type="ECO:0000256" key="2">
    <source>
        <dbReference type="ARBA" id="ARBA00022692"/>
    </source>
</evidence>
<evidence type="ECO:0000313" key="7">
    <source>
        <dbReference type="EMBL" id="KAF9939918.1"/>
    </source>
</evidence>
<feature type="domain" description="Receptor ligand binding region" evidence="6">
    <location>
        <begin position="76"/>
        <end position="326"/>
    </location>
</feature>
<evidence type="ECO:0000256" key="1">
    <source>
        <dbReference type="ARBA" id="ARBA00004370"/>
    </source>
</evidence>
<comment type="caution">
    <text evidence="7">The sequence shown here is derived from an EMBL/GenBank/DDBJ whole genome shotgun (WGS) entry which is preliminary data.</text>
</comment>
<sequence length="343" mass="37883">MDSGYVYHGHSSQLCLWIINIHKISCSFLISFTFTARINIPKPFLNFYFTREQLEPTGELTQQSTAKAQETAKHQLRLAVSEINANHLIPGAYVTLVLKDSFNGLDPDNSGAAQAIFSTVSLLQTNGGVAGVIGDVAGIQCPQVHPLHPEATSKYKLISARLFVCIAQLSIKEDYGYFFRTIPTELMFGGVMLDFVASRGWKTIAVLYTGDSLGSETMDSIEIQAAKRNITIGYRRSFWEQGASSDVRPALDALENSGQRIVVVAAVGIPQTRMMTEAVGFVSKDYVWLTMNQVMGPLLGKNNFNMKPVDLNGLFMFDNLLKLNGYAPYESFLDKWAALDPAE</sequence>
<dbReference type="Pfam" id="PF01094">
    <property type="entry name" value="ANF_receptor"/>
    <property type="match status" value="1"/>
</dbReference>
<name>A0A9P6LU21_9FUNG</name>
<dbReference type="OrthoDB" id="5984008at2759"/>
<dbReference type="InterPro" id="IPR050726">
    <property type="entry name" value="mGluR"/>
</dbReference>
<dbReference type="EMBL" id="JAAAHW010009496">
    <property type="protein sequence ID" value="KAF9939918.1"/>
    <property type="molecule type" value="Genomic_DNA"/>
</dbReference>
<keyword evidence="2" id="KW-0812">Transmembrane</keyword>
<dbReference type="InterPro" id="IPR028082">
    <property type="entry name" value="Peripla_BP_I"/>
</dbReference>
<dbReference type="PANTHER" id="PTHR24060">
    <property type="entry name" value="METABOTROPIC GLUTAMATE RECEPTOR"/>
    <property type="match status" value="1"/>
</dbReference>
<accession>A0A9P6LU21</accession>
<evidence type="ECO:0000256" key="3">
    <source>
        <dbReference type="ARBA" id="ARBA00022989"/>
    </source>
</evidence>
<keyword evidence="5" id="KW-0325">Glycoprotein</keyword>
<evidence type="ECO:0000259" key="6">
    <source>
        <dbReference type="Pfam" id="PF01094"/>
    </source>
</evidence>
<keyword evidence="8" id="KW-1185">Reference proteome</keyword>
<proteinExistence type="predicted"/>
<comment type="subcellular location">
    <subcellularLocation>
        <location evidence="1">Membrane</location>
    </subcellularLocation>
</comment>
<dbReference type="SUPFAM" id="SSF53822">
    <property type="entry name" value="Periplasmic binding protein-like I"/>
    <property type="match status" value="1"/>
</dbReference>
<dbReference type="Gene3D" id="3.40.50.2300">
    <property type="match status" value="2"/>
</dbReference>
<protein>
    <recommendedName>
        <fullName evidence="6">Receptor ligand binding region domain-containing protein</fullName>
    </recommendedName>
</protein>
<evidence type="ECO:0000256" key="5">
    <source>
        <dbReference type="ARBA" id="ARBA00023180"/>
    </source>
</evidence>
<dbReference type="Proteomes" id="UP000749646">
    <property type="component" value="Unassembled WGS sequence"/>
</dbReference>